<feature type="signal peptide" evidence="1">
    <location>
        <begin position="1"/>
        <end position="21"/>
    </location>
</feature>
<organism evidence="2 3">
    <name type="scientific">Syphacia muris</name>
    <dbReference type="NCBI Taxonomy" id="451379"/>
    <lineage>
        <taxon>Eukaryota</taxon>
        <taxon>Metazoa</taxon>
        <taxon>Ecdysozoa</taxon>
        <taxon>Nematoda</taxon>
        <taxon>Chromadorea</taxon>
        <taxon>Rhabditida</taxon>
        <taxon>Spirurina</taxon>
        <taxon>Oxyuridomorpha</taxon>
        <taxon>Oxyuroidea</taxon>
        <taxon>Oxyuridae</taxon>
        <taxon>Syphacia</taxon>
    </lineage>
</organism>
<sequence length="331" mass="37937">MQIYGILSLTVLVLVLNKVDGSGCPERSFFGCVLRLKAQRVPFERSILAVVLKVNSEAKLKRTCSAYSNIMPCFRDKVDSCGNEKQRRLLKEVKFLNCFLNQLVFVERQNFISLKVVGKMIMYLCSPFSMDRQKKLFKYGKCIGEIFKHPITTGCELRDYHYSKQFRDCRKVCSARPTDFICMMKTWISEQNLCAVQDIEAKCGSEAAKFYIDMQITVFEPLFPVICDYDSSIPKISTTTSSKPVTILSLFHKLFPMASSIPNKLKNIADEKFPIFINGNQVLAKQGYSDGYSIDSNQVPTWTARITTVQWIGLYWSSEINIYLMKWISFG</sequence>
<evidence type="ECO:0000313" key="3">
    <source>
        <dbReference type="WBParaSite" id="SMUV_0000666501-mRNA-1"/>
    </source>
</evidence>
<dbReference type="STRING" id="451379.A0A0N5APS7"/>
<evidence type="ECO:0000313" key="2">
    <source>
        <dbReference type="Proteomes" id="UP000046393"/>
    </source>
</evidence>
<feature type="chain" id="PRO_5005893307" evidence="1">
    <location>
        <begin position="22"/>
        <end position="331"/>
    </location>
</feature>
<keyword evidence="2" id="KW-1185">Reference proteome</keyword>
<proteinExistence type="predicted"/>
<dbReference type="Proteomes" id="UP000046393">
    <property type="component" value="Unplaced"/>
</dbReference>
<name>A0A0N5APS7_9BILA</name>
<dbReference type="AlphaFoldDB" id="A0A0N5APS7"/>
<keyword evidence="1" id="KW-0732">Signal</keyword>
<reference evidence="3" key="1">
    <citation type="submission" date="2017-02" db="UniProtKB">
        <authorList>
            <consortium name="WormBaseParasite"/>
        </authorList>
    </citation>
    <scope>IDENTIFICATION</scope>
</reference>
<protein>
    <submittedName>
        <fullName evidence="3">DUF19 domain-containing protein</fullName>
    </submittedName>
</protein>
<evidence type="ECO:0000256" key="1">
    <source>
        <dbReference type="SAM" id="SignalP"/>
    </source>
</evidence>
<dbReference type="WBParaSite" id="SMUV_0000666501-mRNA-1">
    <property type="protein sequence ID" value="SMUV_0000666501-mRNA-1"/>
    <property type="gene ID" value="SMUV_0000666501"/>
</dbReference>
<accession>A0A0N5APS7</accession>